<keyword evidence="4" id="KW-1185">Reference proteome</keyword>
<protein>
    <recommendedName>
        <fullName evidence="5">Lipoprotein</fullName>
    </recommendedName>
</protein>
<keyword evidence="2" id="KW-0732">Signal</keyword>
<accession>A0ABU4B2A8</accession>
<evidence type="ECO:0008006" key="5">
    <source>
        <dbReference type="Google" id="ProtNLM"/>
    </source>
</evidence>
<name>A0ABU4B2A8_9NOCA</name>
<sequence length="208" mass="21288">MSSEGHATMLAFSRGLLAAGAALTLLFAAGCSSSESGNAVAADTTTSSSTSAAAGTTDDVSGQEGIDAGGSTDIDVEIGQCVQLGGTMTAATIENAECGSMESNYKVIAKAEQNEQCPTDVNQTYYETLDGVEQGALCLDVDWVVDGCMSVPTVGMDEPSRVDCNDPTATDVEQVTEIKTGTADPNECPEGGFAYDSRQFVVCTTTVS</sequence>
<feature type="chain" id="PRO_5047022926" description="Lipoprotein" evidence="2">
    <location>
        <begin position="42"/>
        <end position="208"/>
    </location>
</feature>
<organism evidence="3 4">
    <name type="scientific">Rhodococcus cercidiphylli</name>
    <dbReference type="NCBI Taxonomy" id="489916"/>
    <lineage>
        <taxon>Bacteria</taxon>
        <taxon>Bacillati</taxon>
        <taxon>Actinomycetota</taxon>
        <taxon>Actinomycetes</taxon>
        <taxon>Mycobacteriales</taxon>
        <taxon>Nocardiaceae</taxon>
        <taxon>Rhodococcus</taxon>
    </lineage>
</organism>
<evidence type="ECO:0000313" key="3">
    <source>
        <dbReference type="EMBL" id="MDV6232638.1"/>
    </source>
</evidence>
<evidence type="ECO:0000256" key="2">
    <source>
        <dbReference type="SAM" id="SignalP"/>
    </source>
</evidence>
<comment type="caution">
    <text evidence="3">The sequence shown here is derived from an EMBL/GenBank/DDBJ whole genome shotgun (WGS) entry which is preliminary data.</text>
</comment>
<proteinExistence type="predicted"/>
<gene>
    <name evidence="3" type="ORF">R3P95_18965</name>
</gene>
<reference evidence="3 4" key="1">
    <citation type="submission" date="2023-10" db="EMBL/GenBank/DDBJ databases">
        <title>Development of a sustainable strategy for remediation of hydrocarbon-contaminated territories based on the waste exchange concept.</title>
        <authorList>
            <person name="Krivoruchko A."/>
        </authorList>
    </citation>
    <scope>NUCLEOTIDE SEQUENCE [LARGE SCALE GENOMIC DNA]</scope>
    <source>
        <strain evidence="3 4">IEGM 1322</strain>
    </source>
</reference>
<dbReference type="EMBL" id="JAWLKE010000007">
    <property type="protein sequence ID" value="MDV6232638.1"/>
    <property type="molecule type" value="Genomic_DNA"/>
</dbReference>
<feature type="compositionally biased region" description="Low complexity" evidence="1">
    <location>
        <begin position="39"/>
        <end position="60"/>
    </location>
</feature>
<feature type="region of interest" description="Disordered" evidence="1">
    <location>
        <begin position="38"/>
        <end position="71"/>
    </location>
</feature>
<dbReference type="Proteomes" id="UP001185899">
    <property type="component" value="Unassembled WGS sequence"/>
</dbReference>
<evidence type="ECO:0000313" key="4">
    <source>
        <dbReference type="Proteomes" id="UP001185899"/>
    </source>
</evidence>
<feature type="signal peptide" evidence="2">
    <location>
        <begin position="1"/>
        <end position="41"/>
    </location>
</feature>
<evidence type="ECO:0000256" key="1">
    <source>
        <dbReference type="SAM" id="MobiDB-lite"/>
    </source>
</evidence>
<dbReference type="RefSeq" id="WP_188078723.1">
    <property type="nucleotide sequence ID" value="NZ_JAWLKE010000007.1"/>
</dbReference>